<keyword evidence="1" id="KW-0436">Ligase</keyword>
<reference evidence="6 7" key="1">
    <citation type="journal article" date="2023" name="Genome Announc.">
        <title>Pan-Genome Analyses of the Genus Cohnella and Proposal of the Novel Species Cohnella silvisoli sp. nov., Isolated from Forest Soil.</title>
        <authorList>
            <person name="Wang C."/>
            <person name="Mao L."/>
            <person name="Bao G."/>
            <person name="Zhu H."/>
        </authorList>
    </citation>
    <scope>NUCLEOTIDE SEQUENCE [LARGE SCALE GENOMIC DNA]</scope>
    <source>
        <strain evidence="6 7">NL03-T5-1</strain>
    </source>
</reference>
<dbReference type="Gene3D" id="3.30.470.20">
    <property type="entry name" value="ATP-grasp fold, B domain"/>
    <property type="match status" value="1"/>
</dbReference>
<dbReference type="SUPFAM" id="SSF56059">
    <property type="entry name" value="Glutathione synthetase ATP-binding domain-like"/>
    <property type="match status" value="1"/>
</dbReference>
<proteinExistence type="predicted"/>
<comment type="caution">
    <text evidence="6">The sequence shown here is derived from an EMBL/GenBank/DDBJ whole genome shotgun (WGS) entry which is preliminary data.</text>
</comment>
<evidence type="ECO:0000313" key="7">
    <source>
        <dbReference type="Proteomes" id="UP001493487"/>
    </source>
</evidence>
<name>A0ABV1L0Y6_9BACL</name>
<evidence type="ECO:0000259" key="5">
    <source>
        <dbReference type="PROSITE" id="PS50975"/>
    </source>
</evidence>
<protein>
    <submittedName>
        <fullName evidence="6">ATP-grasp domain-containing protein</fullName>
    </submittedName>
</protein>
<sequence length="268" mass="30078">MSEAEQELLMLGTRLLISPANSLKKVINKGELYKELQAIGIPVPDFRIVRTADDLKQAIRHLGYPHRPVCFKPTVSDGSRGFHILNNEIDKFRMLFHEKPSSAHISEEELFGIIDKRTEIPETIAMEFLPFEEYSVDLLVNKGKVVVAVPRLRVATVGGISTKCVIAKEQDIIDYAVLVVEKLQLNGNIGVQVRRDRNRTPKIVEINPRIQGTIVHCTAAGINLPVLAVKQALGIAPTEAELNVRWGTRMTRYWEEVFYDAHGSSFAL</sequence>
<keyword evidence="2 4" id="KW-0547">Nucleotide-binding</keyword>
<dbReference type="Gene3D" id="3.30.1490.20">
    <property type="entry name" value="ATP-grasp fold, A domain"/>
    <property type="match status" value="1"/>
</dbReference>
<dbReference type="InterPro" id="IPR011761">
    <property type="entry name" value="ATP-grasp"/>
</dbReference>
<dbReference type="PROSITE" id="PS50975">
    <property type="entry name" value="ATP_GRASP"/>
    <property type="match status" value="1"/>
</dbReference>
<evidence type="ECO:0000256" key="1">
    <source>
        <dbReference type="ARBA" id="ARBA00022598"/>
    </source>
</evidence>
<keyword evidence="3 4" id="KW-0067">ATP-binding</keyword>
<dbReference type="Pfam" id="PF15632">
    <property type="entry name" value="ATPgrasp_Ter"/>
    <property type="match status" value="1"/>
</dbReference>
<dbReference type="EMBL" id="JASKHM010000015">
    <property type="protein sequence ID" value="MEQ4485422.1"/>
    <property type="molecule type" value="Genomic_DNA"/>
</dbReference>
<accession>A0ABV1L0Y6</accession>
<feature type="domain" description="ATP-grasp" evidence="5">
    <location>
        <begin position="33"/>
        <end position="233"/>
    </location>
</feature>
<evidence type="ECO:0000256" key="2">
    <source>
        <dbReference type="ARBA" id="ARBA00022741"/>
    </source>
</evidence>
<organism evidence="6 7">
    <name type="scientific">Cohnella silvisoli</name>
    <dbReference type="NCBI Taxonomy" id="2873699"/>
    <lineage>
        <taxon>Bacteria</taxon>
        <taxon>Bacillati</taxon>
        <taxon>Bacillota</taxon>
        <taxon>Bacilli</taxon>
        <taxon>Bacillales</taxon>
        <taxon>Paenibacillaceae</taxon>
        <taxon>Cohnella</taxon>
    </lineage>
</organism>
<dbReference type="PANTHER" id="PTHR43585">
    <property type="entry name" value="FUMIPYRROLE BIOSYNTHESIS PROTEIN C"/>
    <property type="match status" value="1"/>
</dbReference>
<evidence type="ECO:0000256" key="3">
    <source>
        <dbReference type="ARBA" id="ARBA00022840"/>
    </source>
</evidence>
<dbReference type="InterPro" id="IPR052032">
    <property type="entry name" value="ATP-dep_AA_Ligase"/>
</dbReference>
<dbReference type="InterPro" id="IPR013815">
    <property type="entry name" value="ATP_grasp_subdomain_1"/>
</dbReference>
<evidence type="ECO:0000256" key="4">
    <source>
        <dbReference type="PROSITE-ProRule" id="PRU00409"/>
    </source>
</evidence>
<evidence type="ECO:0000313" key="6">
    <source>
        <dbReference type="EMBL" id="MEQ4485422.1"/>
    </source>
</evidence>
<gene>
    <name evidence="6" type="ORF">QJS35_23840</name>
</gene>
<dbReference type="PANTHER" id="PTHR43585:SF2">
    <property type="entry name" value="ATP-GRASP ENZYME FSQD"/>
    <property type="match status" value="1"/>
</dbReference>
<dbReference type="Proteomes" id="UP001493487">
    <property type="component" value="Unassembled WGS sequence"/>
</dbReference>
<keyword evidence="7" id="KW-1185">Reference proteome</keyword>